<dbReference type="InterPro" id="IPR029016">
    <property type="entry name" value="GAF-like_dom_sf"/>
</dbReference>
<evidence type="ECO:0000256" key="5">
    <source>
        <dbReference type="ARBA" id="ARBA00022741"/>
    </source>
</evidence>
<dbReference type="AlphaFoldDB" id="A0A4U3M8J7"/>
<gene>
    <name evidence="12" type="ORF">FDA94_31565</name>
</gene>
<keyword evidence="8" id="KW-0902">Two-component regulatory system</keyword>
<keyword evidence="6 12" id="KW-0418">Kinase</keyword>
<evidence type="ECO:0000256" key="9">
    <source>
        <dbReference type="SAM" id="Phobius"/>
    </source>
</evidence>
<feature type="transmembrane region" description="Helical" evidence="9">
    <location>
        <begin position="182"/>
        <end position="200"/>
    </location>
</feature>
<proteinExistence type="predicted"/>
<dbReference type="InterPro" id="IPR050482">
    <property type="entry name" value="Sensor_HK_TwoCompSys"/>
</dbReference>
<name>A0A4U3M8J7_9ACTN</name>
<feature type="transmembrane region" description="Helical" evidence="9">
    <location>
        <begin position="99"/>
        <end position="115"/>
    </location>
</feature>
<keyword evidence="4" id="KW-0808">Transferase</keyword>
<dbReference type="InterPro" id="IPR011712">
    <property type="entry name" value="Sig_transdc_His_kin_sub3_dim/P"/>
</dbReference>
<evidence type="ECO:0000259" key="10">
    <source>
        <dbReference type="Pfam" id="PF02518"/>
    </source>
</evidence>
<evidence type="ECO:0000256" key="4">
    <source>
        <dbReference type="ARBA" id="ARBA00022679"/>
    </source>
</evidence>
<dbReference type="Gene3D" id="3.30.450.40">
    <property type="match status" value="1"/>
</dbReference>
<dbReference type="SUPFAM" id="SSF55781">
    <property type="entry name" value="GAF domain-like"/>
    <property type="match status" value="2"/>
</dbReference>
<dbReference type="OrthoDB" id="3217947at2"/>
<keyword evidence="9" id="KW-1133">Transmembrane helix</keyword>
<dbReference type="GO" id="GO:0046983">
    <property type="term" value="F:protein dimerization activity"/>
    <property type="evidence" value="ECO:0007669"/>
    <property type="project" value="InterPro"/>
</dbReference>
<comment type="catalytic activity">
    <reaction evidence="1">
        <text>ATP + protein L-histidine = ADP + protein N-phospho-L-histidine.</text>
        <dbReference type="EC" id="2.7.13.3"/>
    </reaction>
</comment>
<evidence type="ECO:0000259" key="11">
    <source>
        <dbReference type="Pfam" id="PF07730"/>
    </source>
</evidence>
<evidence type="ECO:0000256" key="6">
    <source>
        <dbReference type="ARBA" id="ARBA00022777"/>
    </source>
</evidence>
<dbReference type="Proteomes" id="UP000308705">
    <property type="component" value="Unassembled WGS sequence"/>
</dbReference>
<evidence type="ECO:0000256" key="2">
    <source>
        <dbReference type="ARBA" id="ARBA00012438"/>
    </source>
</evidence>
<keyword evidence="9" id="KW-0472">Membrane</keyword>
<keyword evidence="5" id="KW-0547">Nucleotide-binding</keyword>
<keyword evidence="7" id="KW-0067">ATP-binding</keyword>
<dbReference type="RefSeq" id="WP_137250716.1">
    <property type="nucleotide sequence ID" value="NZ_SZQA01000039.1"/>
</dbReference>
<dbReference type="Pfam" id="PF07730">
    <property type="entry name" value="HisKA_3"/>
    <property type="match status" value="1"/>
</dbReference>
<comment type="caution">
    <text evidence="12">The sequence shown here is derived from an EMBL/GenBank/DDBJ whole genome shotgun (WGS) entry which is preliminary data.</text>
</comment>
<keyword evidence="3" id="KW-0597">Phosphoprotein</keyword>
<feature type="transmembrane region" description="Helical" evidence="9">
    <location>
        <begin position="248"/>
        <end position="266"/>
    </location>
</feature>
<accession>A0A4U3M8J7</accession>
<evidence type="ECO:0000256" key="7">
    <source>
        <dbReference type="ARBA" id="ARBA00022840"/>
    </source>
</evidence>
<feature type="transmembrane region" description="Helical" evidence="9">
    <location>
        <begin position="151"/>
        <end position="176"/>
    </location>
</feature>
<dbReference type="InterPro" id="IPR036890">
    <property type="entry name" value="HATPase_C_sf"/>
</dbReference>
<dbReference type="GO" id="GO:0000155">
    <property type="term" value="F:phosphorelay sensor kinase activity"/>
    <property type="evidence" value="ECO:0007669"/>
    <property type="project" value="InterPro"/>
</dbReference>
<organism evidence="12 13">
    <name type="scientific">Herbidospora galbida</name>
    <dbReference type="NCBI Taxonomy" id="2575442"/>
    <lineage>
        <taxon>Bacteria</taxon>
        <taxon>Bacillati</taxon>
        <taxon>Actinomycetota</taxon>
        <taxon>Actinomycetes</taxon>
        <taxon>Streptosporangiales</taxon>
        <taxon>Streptosporangiaceae</taxon>
        <taxon>Herbidospora</taxon>
    </lineage>
</organism>
<dbReference type="GO" id="GO:0016020">
    <property type="term" value="C:membrane"/>
    <property type="evidence" value="ECO:0007669"/>
    <property type="project" value="InterPro"/>
</dbReference>
<dbReference type="PANTHER" id="PTHR24421:SF10">
    <property type="entry name" value="NITRATE_NITRITE SENSOR PROTEIN NARQ"/>
    <property type="match status" value="1"/>
</dbReference>
<evidence type="ECO:0000256" key="3">
    <source>
        <dbReference type="ARBA" id="ARBA00022553"/>
    </source>
</evidence>
<protein>
    <recommendedName>
        <fullName evidence="2">histidine kinase</fullName>
        <ecNumber evidence="2">2.7.13.3</ecNumber>
    </recommendedName>
</protein>
<dbReference type="Gene3D" id="3.30.565.10">
    <property type="entry name" value="Histidine kinase-like ATPase, C-terminal domain"/>
    <property type="match status" value="1"/>
</dbReference>
<dbReference type="PANTHER" id="PTHR24421">
    <property type="entry name" value="NITRATE/NITRITE SENSOR PROTEIN NARX-RELATED"/>
    <property type="match status" value="1"/>
</dbReference>
<feature type="transmembrane region" description="Helical" evidence="9">
    <location>
        <begin position="121"/>
        <end position="139"/>
    </location>
</feature>
<dbReference type="InterPro" id="IPR003594">
    <property type="entry name" value="HATPase_dom"/>
</dbReference>
<evidence type="ECO:0000313" key="12">
    <source>
        <dbReference type="EMBL" id="TKK83907.1"/>
    </source>
</evidence>
<dbReference type="EMBL" id="SZQA01000039">
    <property type="protein sequence ID" value="TKK83907.1"/>
    <property type="molecule type" value="Genomic_DNA"/>
</dbReference>
<keyword evidence="9" id="KW-0812">Transmembrane</keyword>
<dbReference type="GO" id="GO:0005524">
    <property type="term" value="F:ATP binding"/>
    <property type="evidence" value="ECO:0007669"/>
    <property type="project" value="UniProtKB-KW"/>
</dbReference>
<reference evidence="12 13" key="1">
    <citation type="submission" date="2019-04" db="EMBL/GenBank/DDBJ databases">
        <title>Herbidospora sp. NEAU-GS14.nov., a novel actinomycete isolated from soil.</title>
        <authorList>
            <person name="Han L."/>
        </authorList>
    </citation>
    <scope>NUCLEOTIDE SEQUENCE [LARGE SCALE GENOMIC DNA]</scope>
    <source>
        <strain evidence="12 13">NEAU-GS14</strain>
    </source>
</reference>
<feature type="domain" description="Signal transduction histidine kinase subgroup 3 dimerisation and phosphoacceptor" evidence="11">
    <location>
        <begin position="465"/>
        <end position="529"/>
    </location>
</feature>
<evidence type="ECO:0000256" key="8">
    <source>
        <dbReference type="ARBA" id="ARBA00023012"/>
    </source>
</evidence>
<dbReference type="Pfam" id="PF02518">
    <property type="entry name" value="HATPase_c"/>
    <property type="match status" value="1"/>
</dbReference>
<feature type="transmembrane region" description="Helical" evidence="9">
    <location>
        <begin position="212"/>
        <end position="236"/>
    </location>
</feature>
<dbReference type="EC" id="2.7.13.3" evidence="2"/>
<sequence>MNRVLTATVGGVAALATLGAGFNDTADTASAVVAAGWVIAAAGCLASGRPAVARWAGLVAVLQGAAAVWPQAVPLAIAGWLGFALALPDGGLRSLPRRIVTGLGALAGLALTLLVEVSPGGYGAAAVVAAGIGTIAIVARCGPASPRQRAALQWTGAALLLAAAAGAVIIGLHLLLGVPETPMAWLVGALVIVPVGALFGHLPPTAHVGEKALLEAVVVAGFAVMIASVYLVVVLGLGRLPAESERDLLVSSMAAALVVAILAIPVRNRLLHTARAITGRGGVPPEEILATFGARMSRAVPFDELLLQLAESLKAAMAPAGAEIWVGSDGVLQRTVSVPDLPPERITLNDRERVIVGRTRIGGPSWLAIWLPGMLPESGGLVRVAPAAHLGELLGMIVVRRPPDAPPFSENDDQVLVQLARQVGLALHNMRLDSALQASLDELRRRNEELQASRLRIVTSADAARRAIERDLHDGAQQHLVALSVKLSLAGEIIAEEPDVARAMMSELRDDVQGTIAAVRELAHGVYPPLLRNHGLDQAMRSAARRSALPCAVAVDLPRRFSEETEAAVYFCCLEAIQNAGKHAGADAAVEVEITADDKVLRFTVADDGAGFESAGEGHGFVNMRDRLGAIGGTLTVDSALGAGTTIRGEIPHA</sequence>
<dbReference type="SUPFAM" id="SSF55874">
    <property type="entry name" value="ATPase domain of HSP90 chaperone/DNA topoisomerase II/histidine kinase"/>
    <property type="match status" value="1"/>
</dbReference>
<keyword evidence="13" id="KW-1185">Reference proteome</keyword>
<feature type="domain" description="Histidine kinase/HSP90-like ATPase" evidence="10">
    <location>
        <begin position="568"/>
        <end position="652"/>
    </location>
</feature>
<feature type="transmembrane region" description="Helical" evidence="9">
    <location>
        <begin position="75"/>
        <end position="92"/>
    </location>
</feature>
<dbReference type="Gene3D" id="1.20.5.1930">
    <property type="match status" value="1"/>
</dbReference>
<evidence type="ECO:0000256" key="1">
    <source>
        <dbReference type="ARBA" id="ARBA00000085"/>
    </source>
</evidence>
<feature type="transmembrane region" description="Helical" evidence="9">
    <location>
        <begin position="29"/>
        <end position="45"/>
    </location>
</feature>
<dbReference type="CDD" id="cd16917">
    <property type="entry name" value="HATPase_UhpB-NarQ-NarX-like"/>
    <property type="match status" value="1"/>
</dbReference>
<evidence type="ECO:0000313" key="13">
    <source>
        <dbReference type="Proteomes" id="UP000308705"/>
    </source>
</evidence>